<reference evidence="1 2" key="1">
    <citation type="submission" date="2010-08" db="EMBL/GenBank/DDBJ databases">
        <authorList>
            <person name="Durkin A.S."/>
            <person name="Madupu R."/>
            <person name="Torralba M."/>
            <person name="Gillis M."/>
            <person name="Methe B."/>
            <person name="Sutton G."/>
            <person name="Nelson K.E."/>
        </authorList>
    </citation>
    <scope>NUCLEOTIDE SEQUENCE [LARGE SCALE GENOMIC DNA]</scope>
    <source>
        <strain evidence="1 2">FB035-09AN</strain>
    </source>
</reference>
<dbReference type="STRING" id="866771.HMPREF9296_1417"/>
<sequence length="60" mass="6288">MIARKKAAAIAQRTKRGAKVNAEIAANVAAISNKVNARSNVVMTARKKAAVRKNAATNAK</sequence>
<dbReference type="AlphaFoldDB" id="E1KRV8"/>
<gene>
    <name evidence="1" type="ORF">HMPREF9296_1417</name>
</gene>
<name>E1KRV8_9BACT</name>
<accession>E1KRV8</accession>
<comment type="caution">
    <text evidence="1">The sequence shown here is derived from an EMBL/GenBank/DDBJ whole genome shotgun (WGS) entry which is preliminary data.</text>
</comment>
<protein>
    <submittedName>
        <fullName evidence="1">Uncharacterized protein</fullName>
    </submittedName>
</protein>
<evidence type="ECO:0000313" key="2">
    <source>
        <dbReference type="Proteomes" id="UP000003610"/>
    </source>
</evidence>
<evidence type="ECO:0000313" key="1">
    <source>
        <dbReference type="EMBL" id="EFL45623.1"/>
    </source>
</evidence>
<organism evidence="1 2">
    <name type="scientific">Prevotella disiens FB035-09AN</name>
    <dbReference type="NCBI Taxonomy" id="866771"/>
    <lineage>
        <taxon>Bacteria</taxon>
        <taxon>Pseudomonadati</taxon>
        <taxon>Bacteroidota</taxon>
        <taxon>Bacteroidia</taxon>
        <taxon>Bacteroidales</taxon>
        <taxon>Prevotellaceae</taxon>
        <taxon>Prevotella</taxon>
    </lineage>
</organism>
<dbReference type="Proteomes" id="UP000003610">
    <property type="component" value="Unassembled WGS sequence"/>
</dbReference>
<dbReference type="EMBL" id="AEDO01000046">
    <property type="protein sequence ID" value="EFL45623.1"/>
    <property type="molecule type" value="Genomic_DNA"/>
</dbReference>
<proteinExistence type="predicted"/>